<comment type="catalytic activity">
    <reaction evidence="1 8">
        <text>ATP-independent breakage of single-stranded DNA, followed by passage and rejoining.</text>
        <dbReference type="EC" id="5.6.2.1"/>
    </reaction>
</comment>
<feature type="active site" description="O-(5'-phospho-DNA)-tyrosine intermediate" evidence="8">
    <location>
        <position position="311"/>
    </location>
</feature>
<keyword evidence="12" id="KW-1185">Reference proteome</keyword>
<dbReference type="PRINTS" id="PR00417">
    <property type="entry name" value="PRTPISMRASEI"/>
</dbReference>
<dbReference type="NCBIfam" id="TIGR01056">
    <property type="entry name" value="topB"/>
    <property type="match status" value="1"/>
</dbReference>
<dbReference type="PANTHER" id="PTHR11390:SF21">
    <property type="entry name" value="DNA TOPOISOMERASE 3-ALPHA"/>
    <property type="match status" value="1"/>
</dbReference>
<evidence type="ECO:0000256" key="6">
    <source>
        <dbReference type="ARBA" id="ARBA00023125"/>
    </source>
</evidence>
<dbReference type="InterPro" id="IPR023406">
    <property type="entry name" value="Topo_IA_AS"/>
</dbReference>
<feature type="site" description="Interaction with DNA" evidence="8">
    <location>
        <position position="176"/>
    </location>
</feature>
<feature type="site" description="Interaction with DNA" evidence="8">
    <location>
        <position position="313"/>
    </location>
</feature>
<dbReference type="SUPFAM" id="SSF56712">
    <property type="entry name" value="Prokaryotic type I DNA topoisomerase"/>
    <property type="match status" value="1"/>
</dbReference>
<dbReference type="AlphaFoldDB" id="A0A562QSL6"/>
<sequence>MKKAVVLAEKPSVARDIARVLNCQRKGNGFFEGDQYIVTWALGHLVTLAEPESYSDTYKTWKLEDLPMLPNRLQLVVMKQTSKQFHAVKAQLLRKDVHEIIIATDAGREGELVARWILEKAHVQKPLKRLWISSVTDRAIKQGFNQLQDAKKYEGLYHSAVARSEADWYVGINGTRALTTKFNTQLSCGRVQTPTLAMIAKREQDIRAFRPSRFEKIIIETKNGLSLQWHDQKTKEQRIFDQQKAEKLREQLKKNQVIVKKIETVTKKTPAPHLYDLTELQREANKRFGYSAKETLSILQRLYEQHKVITYPRTDSRYLSTDLIDTLSDRLKACDIQPFRKVVAPLRGRSFNKSLPCVNDQLVSDHHAIIPTEQSPSPTALSEKETKLYRLIVRRFLAALYPPYEYEQTTVIATIDTEQAIAKGKRMTEEGWKAVYIDDPTSNDDNESNEATIPNVKVGEPLPVEKVRLISGETQPPSRLTEGTLLSAMEKPMAFLDQDDKKLAETLGKTGGIGTVATRADIIEKLLQTHLIEKKGKELHMTGKGKQLLELVPDDLQSPVLTAEWELRLEKIVTGQLEKAAFVAEMKQYATKIVTAIKQSDKTFKHDNVTGTPCPECGKLLLEVNSKHGKRRVCQDPACGYKKNVSKVTNARCPKCKKKLELRGEGEGQMFACVCGHREKLSTFQERKKNNQNKKVSKREVANYMKKQNKDEEFNNSALADALAKLKLDN</sequence>
<comment type="cofactor">
    <cofactor evidence="8">
        <name>Mg(2+)</name>
        <dbReference type="ChEBI" id="CHEBI:18420"/>
    </cofactor>
</comment>
<comment type="caution">
    <text evidence="8">Lacks conserved residue(s) required for the propagation of feature annotation.</text>
</comment>
<dbReference type="PROSITE" id="PS52039">
    <property type="entry name" value="TOPO_IA_2"/>
    <property type="match status" value="1"/>
</dbReference>
<dbReference type="InterPro" id="IPR005738">
    <property type="entry name" value="TopoIII"/>
</dbReference>
<dbReference type="GO" id="GO:0003917">
    <property type="term" value="F:DNA topoisomerase type I (single strand cut, ATP-independent) activity"/>
    <property type="evidence" value="ECO:0007669"/>
    <property type="project" value="UniProtKB-UniRule"/>
</dbReference>
<dbReference type="InterPro" id="IPR034144">
    <property type="entry name" value="TOPRIM_TopoIII"/>
</dbReference>
<dbReference type="CDD" id="cd00186">
    <property type="entry name" value="TOP1Ac"/>
    <property type="match status" value="1"/>
</dbReference>
<dbReference type="GO" id="GO:0043597">
    <property type="term" value="C:cytoplasmic replication fork"/>
    <property type="evidence" value="ECO:0007669"/>
    <property type="project" value="TreeGrafter"/>
</dbReference>
<evidence type="ECO:0000259" key="9">
    <source>
        <dbReference type="PROSITE" id="PS50880"/>
    </source>
</evidence>
<dbReference type="GO" id="GO:0006281">
    <property type="term" value="P:DNA repair"/>
    <property type="evidence" value="ECO:0007669"/>
    <property type="project" value="TreeGrafter"/>
</dbReference>
<comment type="similarity">
    <text evidence="2 8">Belongs to the type IA topoisomerase family.</text>
</comment>
<evidence type="ECO:0000313" key="12">
    <source>
        <dbReference type="Proteomes" id="UP000315711"/>
    </source>
</evidence>
<evidence type="ECO:0000256" key="2">
    <source>
        <dbReference type="ARBA" id="ARBA00009446"/>
    </source>
</evidence>
<dbReference type="EC" id="5.6.2.1" evidence="8"/>
<evidence type="ECO:0000259" key="10">
    <source>
        <dbReference type="PROSITE" id="PS52039"/>
    </source>
</evidence>
<dbReference type="OrthoDB" id="9803554at2"/>
<dbReference type="RefSeq" id="WP_144448542.1">
    <property type="nucleotide sequence ID" value="NZ_VLKZ01000001.1"/>
</dbReference>
<dbReference type="Gene3D" id="2.70.20.10">
    <property type="entry name" value="Topoisomerase I, domain 3"/>
    <property type="match status" value="1"/>
</dbReference>
<dbReference type="GO" id="GO:0003677">
    <property type="term" value="F:DNA binding"/>
    <property type="evidence" value="ECO:0007669"/>
    <property type="project" value="UniProtKB-KW"/>
</dbReference>
<feature type="domain" description="Topo IA-type catalytic" evidence="10">
    <location>
        <begin position="153"/>
        <end position="594"/>
    </location>
</feature>
<dbReference type="InterPro" id="IPR003602">
    <property type="entry name" value="Topo_IA_DNA-bd_dom"/>
</dbReference>
<evidence type="ECO:0000313" key="11">
    <source>
        <dbReference type="EMBL" id="TWI59705.1"/>
    </source>
</evidence>
<proteinExistence type="inferred from homology"/>
<reference evidence="11 12" key="1">
    <citation type="journal article" date="2015" name="Stand. Genomic Sci.">
        <title>Genomic Encyclopedia of Bacterial and Archaeal Type Strains, Phase III: the genomes of soil and plant-associated and newly described type strains.</title>
        <authorList>
            <person name="Whitman W.B."/>
            <person name="Woyke T."/>
            <person name="Klenk H.P."/>
            <person name="Zhou Y."/>
            <person name="Lilburn T.G."/>
            <person name="Beck B.J."/>
            <person name="De Vos P."/>
            <person name="Vandamme P."/>
            <person name="Eisen J.A."/>
            <person name="Garrity G."/>
            <person name="Hugenholtz P."/>
            <person name="Kyrpides N.C."/>
        </authorList>
    </citation>
    <scope>NUCLEOTIDE SEQUENCE [LARGE SCALE GENOMIC DNA]</scope>
    <source>
        <strain evidence="11 12">CGMCC 1.10116</strain>
    </source>
</reference>
<comment type="function">
    <text evidence="8">Releases the supercoiling and torsional tension of DNA, which is introduced during the DNA replication and transcription, by transiently cleaving and rejoining one strand of the DNA duplex. Introduces a single-strand break via transesterification at a target site in duplex DNA. The scissile phosphodiester is attacked by the catalytic tyrosine of the enzyme, resulting in the formation of a DNA-(5'-phosphotyrosyl)-enzyme intermediate and the expulsion of a 3'-OH DNA strand. The free DNA strand then undergoes passage around the unbroken strand, thus removing DNA supercoils. Finally, in the religation step, the DNA 3'-OH attacks the covalent intermediate to expel the active-site tyrosine and restore the DNA phosphodiester backbone.</text>
</comment>
<dbReference type="PROSITE" id="PS50880">
    <property type="entry name" value="TOPRIM"/>
    <property type="match status" value="1"/>
</dbReference>
<evidence type="ECO:0000256" key="4">
    <source>
        <dbReference type="ARBA" id="ARBA00022842"/>
    </source>
</evidence>
<keyword evidence="6 8" id="KW-0238">DNA-binding</keyword>
<feature type="binding site" evidence="8">
    <location>
        <position position="105"/>
    </location>
    <ligand>
        <name>Mg(2+)</name>
        <dbReference type="ChEBI" id="CHEBI:18420"/>
        <note>catalytic</note>
    </ligand>
</feature>
<dbReference type="PROSITE" id="PS00396">
    <property type="entry name" value="TOPO_IA_1"/>
    <property type="match status" value="1"/>
</dbReference>
<keyword evidence="3 8" id="KW-0479">Metal-binding</keyword>
<dbReference type="PANTHER" id="PTHR11390">
    <property type="entry name" value="PROKARYOTIC DNA TOPOISOMERASE"/>
    <property type="match status" value="1"/>
</dbReference>
<dbReference type="InterPro" id="IPR013824">
    <property type="entry name" value="Topo_IA_cen_sub1"/>
</dbReference>
<evidence type="ECO:0000256" key="3">
    <source>
        <dbReference type="ARBA" id="ARBA00022723"/>
    </source>
</evidence>
<dbReference type="InterPro" id="IPR006171">
    <property type="entry name" value="TOPRIM_dom"/>
</dbReference>
<gene>
    <name evidence="8" type="primary">topB</name>
    <name evidence="11" type="ORF">IQ10_00126</name>
</gene>
<dbReference type="SMART" id="SM00436">
    <property type="entry name" value="TOP1Bc"/>
    <property type="match status" value="1"/>
</dbReference>
<dbReference type="InterPro" id="IPR000380">
    <property type="entry name" value="Topo_IA"/>
</dbReference>
<dbReference type="SMART" id="SM00493">
    <property type="entry name" value="TOPRIM"/>
    <property type="match status" value="1"/>
</dbReference>
<feature type="binding site" evidence="8">
    <location>
        <position position="9"/>
    </location>
    <ligand>
        <name>Mg(2+)</name>
        <dbReference type="ChEBI" id="CHEBI:18420"/>
        <note>catalytic</note>
    </ligand>
</feature>
<organism evidence="11 12">
    <name type="scientific">Halalkalibacter nanhaiisediminis</name>
    <dbReference type="NCBI Taxonomy" id="688079"/>
    <lineage>
        <taxon>Bacteria</taxon>
        <taxon>Bacillati</taxon>
        <taxon>Bacillota</taxon>
        <taxon>Bacilli</taxon>
        <taxon>Bacillales</taxon>
        <taxon>Bacillaceae</taxon>
        <taxon>Halalkalibacter</taxon>
    </lineage>
</organism>
<feature type="site" description="Interaction with DNA" evidence="8">
    <location>
        <position position="168"/>
    </location>
</feature>
<evidence type="ECO:0000256" key="5">
    <source>
        <dbReference type="ARBA" id="ARBA00023029"/>
    </source>
</evidence>
<dbReference type="SMART" id="SM00437">
    <property type="entry name" value="TOP1Ac"/>
    <property type="match status" value="1"/>
</dbReference>
<dbReference type="InterPro" id="IPR003601">
    <property type="entry name" value="Topo_IA_2"/>
</dbReference>
<dbReference type="CDD" id="cd03362">
    <property type="entry name" value="TOPRIM_TopoIA_TopoIII"/>
    <property type="match status" value="1"/>
</dbReference>
<dbReference type="InterPro" id="IPR013826">
    <property type="entry name" value="Topo_IA_cen_sub3"/>
</dbReference>
<dbReference type="GO" id="GO:0000287">
    <property type="term" value="F:magnesium ion binding"/>
    <property type="evidence" value="ECO:0007669"/>
    <property type="project" value="UniProtKB-UniRule"/>
</dbReference>
<accession>A0A562QSL6</accession>
<dbReference type="Pfam" id="PF01751">
    <property type="entry name" value="Toprim"/>
    <property type="match status" value="1"/>
</dbReference>
<protein>
    <recommendedName>
        <fullName evidence="8">DNA topoisomerase 3</fullName>
        <ecNumber evidence="8">5.6.2.1</ecNumber>
    </recommendedName>
    <alternativeName>
        <fullName evidence="8">DNA topoisomerase III</fullName>
    </alternativeName>
</protein>
<evidence type="ECO:0000256" key="7">
    <source>
        <dbReference type="ARBA" id="ARBA00023235"/>
    </source>
</evidence>
<dbReference type="Gene3D" id="1.10.460.10">
    <property type="entry name" value="Topoisomerase I, domain 2"/>
    <property type="match status" value="1"/>
</dbReference>
<dbReference type="Proteomes" id="UP000315711">
    <property type="component" value="Unassembled WGS sequence"/>
</dbReference>
<evidence type="ECO:0000256" key="8">
    <source>
        <dbReference type="HAMAP-Rule" id="MF_00953"/>
    </source>
</evidence>
<dbReference type="Pfam" id="PF01131">
    <property type="entry name" value="Topoisom_bac"/>
    <property type="match status" value="1"/>
</dbReference>
<feature type="domain" description="Toprim" evidence="9">
    <location>
        <begin position="3"/>
        <end position="136"/>
    </location>
</feature>
<dbReference type="HAMAP" id="MF_00953">
    <property type="entry name" value="Topoisom_3_prok"/>
    <property type="match status" value="1"/>
</dbReference>
<keyword evidence="7 8" id="KW-0413">Isomerase</keyword>
<dbReference type="Gene3D" id="1.10.290.10">
    <property type="entry name" value="Topoisomerase I, domain 4"/>
    <property type="match status" value="1"/>
</dbReference>
<keyword evidence="5 8" id="KW-0799">Topoisomerase</keyword>
<comment type="caution">
    <text evidence="11">The sequence shown here is derived from an EMBL/GenBank/DDBJ whole genome shotgun (WGS) entry which is preliminary data.</text>
</comment>
<dbReference type="InterPro" id="IPR023405">
    <property type="entry name" value="Topo_IA_core_domain"/>
</dbReference>
<dbReference type="EMBL" id="VLKZ01000001">
    <property type="protein sequence ID" value="TWI59705.1"/>
    <property type="molecule type" value="Genomic_DNA"/>
</dbReference>
<dbReference type="Gene3D" id="3.40.50.140">
    <property type="match status" value="1"/>
</dbReference>
<evidence type="ECO:0000256" key="1">
    <source>
        <dbReference type="ARBA" id="ARBA00000213"/>
    </source>
</evidence>
<feature type="region of interest" description="Interaction with DNA" evidence="8">
    <location>
        <begin position="187"/>
        <end position="192"/>
    </location>
</feature>
<dbReference type="NCBIfam" id="NF005829">
    <property type="entry name" value="PRK07726.1"/>
    <property type="match status" value="1"/>
</dbReference>
<dbReference type="InterPro" id="IPR013497">
    <property type="entry name" value="Topo_IA_cen"/>
</dbReference>
<keyword evidence="4 8" id="KW-0460">Magnesium</keyword>
<dbReference type="InterPro" id="IPR013825">
    <property type="entry name" value="Topo_IA_cen_sub2"/>
</dbReference>
<dbReference type="GO" id="GO:0006310">
    <property type="term" value="P:DNA recombination"/>
    <property type="evidence" value="ECO:0007669"/>
    <property type="project" value="TreeGrafter"/>
</dbReference>
<name>A0A562QSL6_9BACI</name>
<dbReference type="GO" id="GO:0006265">
    <property type="term" value="P:DNA topological change"/>
    <property type="evidence" value="ECO:0007669"/>
    <property type="project" value="UniProtKB-UniRule"/>
</dbReference>
<feature type="site" description="Interaction with DNA" evidence="8">
    <location>
        <position position="61"/>
    </location>
</feature>